<proteinExistence type="inferred from homology"/>
<dbReference type="SMART" id="SM00020">
    <property type="entry name" value="Tryp_SPc"/>
    <property type="match status" value="1"/>
</dbReference>
<evidence type="ECO:0000313" key="8">
    <source>
        <dbReference type="Proteomes" id="UP000266841"/>
    </source>
</evidence>
<gene>
    <name evidence="7" type="ORF">THAOC_12550</name>
</gene>
<dbReference type="InterPro" id="IPR043504">
    <property type="entry name" value="Peptidase_S1_PA_chymotrypsin"/>
</dbReference>
<protein>
    <recommendedName>
        <fullName evidence="6">Peptidase S1 domain-containing protein</fullName>
    </recommendedName>
</protein>
<reference evidence="7 8" key="1">
    <citation type="journal article" date="2012" name="Genome Biol.">
        <title>Genome and low-iron response of an oceanic diatom adapted to chronic iron limitation.</title>
        <authorList>
            <person name="Lommer M."/>
            <person name="Specht M."/>
            <person name="Roy A.S."/>
            <person name="Kraemer L."/>
            <person name="Andreson R."/>
            <person name="Gutowska M.A."/>
            <person name="Wolf J."/>
            <person name="Bergner S.V."/>
            <person name="Schilhabel M.B."/>
            <person name="Klostermeier U.C."/>
            <person name="Beiko R.G."/>
            <person name="Rosenstiel P."/>
            <person name="Hippler M."/>
            <person name="Laroche J."/>
        </authorList>
    </citation>
    <scope>NUCLEOTIDE SEQUENCE [LARGE SCALE GENOMIC DNA]</scope>
    <source>
        <strain evidence="7 8">CCMP1005</strain>
    </source>
</reference>
<dbReference type="OrthoDB" id="546450at2759"/>
<keyword evidence="3" id="KW-1015">Disulfide bond</keyword>
<dbReference type="eggNOG" id="KOG3627">
    <property type="taxonomic scope" value="Eukaryota"/>
</dbReference>
<evidence type="ECO:0000256" key="1">
    <source>
        <dbReference type="ARBA" id="ARBA00007664"/>
    </source>
</evidence>
<evidence type="ECO:0000259" key="6">
    <source>
        <dbReference type="PROSITE" id="PS50240"/>
    </source>
</evidence>
<dbReference type="Proteomes" id="UP000266841">
    <property type="component" value="Unassembled WGS sequence"/>
</dbReference>
<evidence type="ECO:0000256" key="2">
    <source>
        <dbReference type="ARBA" id="ARBA00023026"/>
    </source>
</evidence>
<feature type="signal peptide" evidence="5">
    <location>
        <begin position="1"/>
        <end position="19"/>
    </location>
</feature>
<dbReference type="Gene3D" id="2.40.10.10">
    <property type="entry name" value="Trypsin-like serine proteases"/>
    <property type="match status" value="1"/>
</dbReference>
<keyword evidence="4" id="KW-0378">Hydrolase</keyword>
<dbReference type="InterPro" id="IPR018114">
    <property type="entry name" value="TRYPSIN_HIS"/>
</dbReference>
<keyword evidence="5" id="KW-0732">Signal</keyword>
<dbReference type="InterPro" id="IPR001314">
    <property type="entry name" value="Peptidase_S1A"/>
</dbReference>
<dbReference type="PROSITE" id="PS00135">
    <property type="entry name" value="TRYPSIN_SER"/>
    <property type="match status" value="1"/>
</dbReference>
<feature type="domain" description="Peptidase S1" evidence="6">
    <location>
        <begin position="82"/>
        <end position="329"/>
    </location>
</feature>
<feature type="chain" id="PRO_5003840765" description="Peptidase S1 domain-containing protein" evidence="5">
    <location>
        <begin position="20"/>
        <end position="459"/>
    </location>
</feature>
<dbReference type="InterPro" id="IPR001254">
    <property type="entry name" value="Trypsin_dom"/>
</dbReference>
<dbReference type="PROSITE" id="PS00134">
    <property type="entry name" value="TRYPSIN_HIS"/>
    <property type="match status" value="1"/>
</dbReference>
<comment type="caution">
    <text evidence="7">The sequence shown here is derived from an EMBL/GenBank/DDBJ whole genome shotgun (WGS) entry which is preliminary data.</text>
</comment>
<keyword evidence="4" id="KW-0720">Serine protease</keyword>
<dbReference type="InterPro" id="IPR009003">
    <property type="entry name" value="Peptidase_S1_PA"/>
</dbReference>
<comment type="similarity">
    <text evidence="1">Belongs to the peptidase S1 family.</text>
</comment>
<dbReference type="PRINTS" id="PR00722">
    <property type="entry name" value="CHYMOTRYPSIN"/>
</dbReference>
<keyword evidence="8" id="KW-1185">Reference proteome</keyword>
<name>K0T7T3_THAOC</name>
<organism evidence="7 8">
    <name type="scientific">Thalassiosira oceanica</name>
    <name type="common">Marine diatom</name>
    <dbReference type="NCBI Taxonomy" id="159749"/>
    <lineage>
        <taxon>Eukaryota</taxon>
        <taxon>Sar</taxon>
        <taxon>Stramenopiles</taxon>
        <taxon>Ochrophyta</taxon>
        <taxon>Bacillariophyta</taxon>
        <taxon>Coscinodiscophyceae</taxon>
        <taxon>Thalassiosirophycidae</taxon>
        <taxon>Thalassiosirales</taxon>
        <taxon>Thalassiosiraceae</taxon>
        <taxon>Thalassiosira</taxon>
    </lineage>
</organism>
<keyword evidence="4" id="KW-0645">Protease</keyword>
<dbReference type="InterPro" id="IPR033116">
    <property type="entry name" value="TRYPSIN_SER"/>
</dbReference>
<dbReference type="PANTHER" id="PTHR24276:SF91">
    <property type="entry name" value="AT26814P-RELATED"/>
    <property type="match status" value="1"/>
</dbReference>
<accession>K0T7T3</accession>
<dbReference type="PANTHER" id="PTHR24276">
    <property type="entry name" value="POLYSERASE-RELATED"/>
    <property type="match status" value="1"/>
</dbReference>
<dbReference type="GO" id="GO:0006508">
    <property type="term" value="P:proteolysis"/>
    <property type="evidence" value="ECO:0007669"/>
    <property type="project" value="UniProtKB-KW"/>
</dbReference>
<dbReference type="EMBL" id="AGNL01014826">
    <property type="protein sequence ID" value="EJK66527.1"/>
    <property type="molecule type" value="Genomic_DNA"/>
</dbReference>
<evidence type="ECO:0000256" key="4">
    <source>
        <dbReference type="RuleBase" id="RU363034"/>
    </source>
</evidence>
<sequence length="459" mass="48919">MKRSFLLPLLLIAVGSTEGSPSEQRRGDDRRRLHSLRRDLRKGPEAAEAEDEFESFLDSIGVEASLSMDMSDSIIGSRPDSIVGGEQISESDFVNHFRYLSHLGYSSEDSSVSFCTSMVISPKAILTAAHCLYGFGEEFEGVVFVEVNRYDLRTSLSNGAGGDPVTRVYFSYTGPKPGLGGYAVLDPNYDDKTLNRDFAVILLDDALPVELNSENSFPKAGADAQALGFGLVQGVGEIVPDIPCKMGFDPPICGHCDICYAGITEASICAISQNGDKDACQGDSGGPLISDGLAVGVVSWGAICGAPLEEPGVYARVSEGYEFIVDTVCAHTDYTDSFCPPKPGSKSGKSVKKNSDFTDVGVGFCTDSEGQFYNGVVYERISTLEDCQELARDLDSDFPGVAGLEYNAGPFRPFVPLSDVPTPGTSESPSSMSMTRLEALNALAARNSARNPRANVAAA</sequence>
<evidence type="ECO:0000256" key="3">
    <source>
        <dbReference type="ARBA" id="ARBA00023157"/>
    </source>
</evidence>
<dbReference type="GO" id="GO:0004252">
    <property type="term" value="F:serine-type endopeptidase activity"/>
    <property type="evidence" value="ECO:0007669"/>
    <property type="project" value="InterPro"/>
</dbReference>
<evidence type="ECO:0000256" key="5">
    <source>
        <dbReference type="SAM" id="SignalP"/>
    </source>
</evidence>
<dbReference type="PROSITE" id="PS50240">
    <property type="entry name" value="TRYPSIN_DOM"/>
    <property type="match status" value="1"/>
</dbReference>
<keyword evidence="2" id="KW-0843">Virulence</keyword>
<evidence type="ECO:0000313" key="7">
    <source>
        <dbReference type="EMBL" id="EJK66527.1"/>
    </source>
</evidence>
<dbReference type="CDD" id="cd00190">
    <property type="entry name" value="Tryp_SPc"/>
    <property type="match status" value="1"/>
</dbReference>
<dbReference type="InterPro" id="IPR050430">
    <property type="entry name" value="Peptidase_S1"/>
</dbReference>
<dbReference type="AlphaFoldDB" id="K0T7T3"/>
<dbReference type="SUPFAM" id="SSF50494">
    <property type="entry name" value="Trypsin-like serine proteases"/>
    <property type="match status" value="1"/>
</dbReference>
<dbReference type="Pfam" id="PF00089">
    <property type="entry name" value="Trypsin"/>
    <property type="match status" value="1"/>
</dbReference>